<dbReference type="OrthoDB" id="3506198at2759"/>
<evidence type="ECO:0000313" key="8">
    <source>
        <dbReference type="Proteomes" id="UP000566819"/>
    </source>
</evidence>
<evidence type="ECO:0000313" key="7">
    <source>
        <dbReference type="EMBL" id="KAF4634403.1"/>
    </source>
</evidence>
<name>A0A8H4RRP4_9HELO</name>
<sequence length="336" mass="36833">MFYIHQSKIFVPTSQINSCRTFGFSETLYSIEITNPDTCIGVRGSDFRKSDYSAAANCKLDRLIWFAEEANVVTWTIASISVIAGLCGVQGVTAFYVMLHAIFPSIANVPNPFGPEVTMAGGRLIGFVIAWLCTLSSTYFKTHRFKKLIIVKAAIMLTCLIAFFGWSIHLANGVGPVILQGSNIPAGKSKGWVFVSQAMIMAANEVTFSLNASDVSRYAMKPNDPLWPPLFYHPLATTIVSFFGIFVTSSSSVILGELLWDPNSILDGFFLLDYNPKTRAAVFFIALGFGFAQITSNVLANLISTRNDTSALFPRFVNIRRGVVIILVLSFAINPS</sequence>
<dbReference type="PANTHER" id="PTHR30618:SF1">
    <property type="entry name" value="URIDINE PERMEASE"/>
    <property type="match status" value="1"/>
</dbReference>
<evidence type="ECO:0000256" key="4">
    <source>
        <dbReference type="ARBA" id="ARBA00022989"/>
    </source>
</evidence>
<gene>
    <name evidence="7" type="ORF">G7Y89_g3709</name>
</gene>
<evidence type="ECO:0000256" key="6">
    <source>
        <dbReference type="SAM" id="Phobius"/>
    </source>
</evidence>
<proteinExistence type="inferred from homology"/>
<dbReference type="GO" id="GO:0015205">
    <property type="term" value="F:nucleobase transmembrane transporter activity"/>
    <property type="evidence" value="ECO:0007669"/>
    <property type="project" value="TreeGrafter"/>
</dbReference>
<keyword evidence="3 6" id="KW-0812">Transmembrane</keyword>
<dbReference type="Pfam" id="PF02133">
    <property type="entry name" value="Transp_cyt_pur"/>
    <property type="match status" value="1"/>
</dbReference>
<feature type="transmembrane region" description="Helical" evidence="6">
    <location>
        <begin position="191"/>
        <end position="210"/>
    </location>
</feature>
<dbReference type="AlphaFoldDB" id="A0A8H4RRP4"/>
<comment type="subcellular location">
    <subcellularLocation>
        <location evidence="1">Membrane</location>
        <topology evidence="1">Multi-pass membrane protein</topology>
    </subcellularLocation>
</comment>
<evidence type="ECO:0000256" key="1">
    <source>
        <dbReference type="ARBA" id="ARBA00004141"/>
    </source>
</evidence>
<keyword evidence="5 6" id="KW-0472">Membrane</keyword>
<feature type="transmembrane region" description="Helical" evidence="6">
    <location>
        <begin position="312"/>
        <end position="333"/>
    </location>
</feature>
<evidence type="ECO:0000256" key="2">
    <source>
        <dbReference type="ARBA" id="ARBA00008974"/>
    </source>
</evidence>
<dbReference type="PANTHER" id="PTHR30618">
    <property type="entry name" value="NCS1 FAMILY PURINE/PYRIMIDINE TRANSPORTER"/>
    <property type="match status" value="1"/>
</dbReference>
<feature type="transmembrane region" description="Helical" evidence="6">
    <location>
        <begin position="149"/>
        <end position="171"/>
    </location>
</feature>
<dbReference type="EMBL" id="JAAMPI010000187">
    <property type="protein sequence ID" value="KAF4634403.1"/>
    <property type="molecule type" value="Genomic_DNA"/>
</dbReference>
<dbReference type="InterPro" id="IPR045225">
    <property type="entry name" value="Uracil/uridine/allantoin_perm"/>
</dbReference>
<feature type="transmembrane region" description="Helical" evidence="6">
    <location>
        <begin position="231"/>
        <end position="260"/>
    </location>
</feature>
<feature type="transmembrane region" description="Helical" evidence="6">
    <location>
        <begin position="117"/>
        <end position="137"/>
    </location>
</feature>
<accession>A0A8H4RRP4</accession>
<comment type="caution">
    <text evidence="7">The sequence shown here is derived from an EMBL/GenBank/DDBJ whole genome shotgun (WGS) entry which is preliminary data.</text>
</comment>
<keyword evidence="4 6" id="KW-1133">Transmembrane helix</keyword>
<feature type="transmembrane region" description="Helical" evidence="6">
    <location>
        <begin position="72"/>
        <end position="97"/>
    </location>
</feature>
<organism evidence="7 8">
    <name type="scientific">Cudoniella acicularis</name>
    <dbReference type="NCBI Taxonomy" id="354080"/>
    <lineage>
        <taxon>Eukaryota</taxon>
        <taxon>Fungi</taxon>
        <taxon>Dikarya</taxon>
        <taxon>Ascomycota</taxon>
        <taxon>Pezizomycotina</taxon>
        <taxon>Leotiomycetes</taxon>
        <taxon>Helotiales</taxon>
        <taxon>Tricladiaceae</taxon>
        <taxon>Cudoniella</taxon>
    </lineage>
</organism>
<evidence type="ECO:0000256" key="3">
    <source>
        <dbReference type="ARBA" id="ARBA00022692"/>
    </source>
</evidence>
<comment type="similarity">
    <text evidence="2">Belongs to the purine-cytosine permease (2.A.39) family.</text>
</comment>
<dbReference type="GO" id="GO:0005886">
    <property type="term" value="C:plasma membrane"/>
    <property type="evidence" value="ECO:0007669"/>
    <property type="project" value="TreeGrafter"/>
</dbReference>
<keyword evidence="8" id="KW-1185">Reference proteome</keyword>
<dbReference type="InterPro" id="IPR001248">
    <property type="entry name" value="Pur-cyt_permease"/>
</dbReference>
<protein>
    <submittedName>
        <fullName evidence="7">Uncharacterized protein</fullName>
    </submittedName>
</protein>
<feature type="transmembrane region" description="Helical" evidence="6">
    <location>
        <begin position="280"/>
        <end position="300"/>
    </location>
</feature>
<dbReference type="Proteomes" id="UP000566819">
    <property type="component" value="Unassembled WGS sequence"/>
</dbReference>
<dbReference type="Gene3D" id="1.10.4160.10">
    <property type="entry name" value="Hydantoin permease"/>
    <property type="match status" value="1"/>
</dbReference>
<reference evidence="7 8" key="1">
    <citation type="submission" date="2020-03" db="EMBL/GenBank/DDBJ databases">
        <title>Draft Genome Sequence of Cudoniella acicularis.</title>
        <authorList>
            <person name="Buettner E."/>
            <person name="Kellner H."/>
        </authorList>
    </citation>
    <scope>NUCLEOTIDE SEQUENCE [LARGE SCALE GENOMIC DNA]</scope>
    <source>
        <strain evidence="7 8">DSM 108380</strain>
    </source>
</reference>
<evidence type="ECO:0000256" key="5">
    <source>
        <dbReference type="ARBA" id="ARBA00023136"/>
    </source>
</evidence>